<reference evidence="1" key="1">
    <citation type="submission" date="2021-03" db="EMBL/GenBank/DDBJ databases">
        <title>Antimicrobial resistance genes in bacteria isolated from Japanese honey, and their potential for conferring macrolide and lincosamide resistance in the American foulbrood pathogen Paenibacillus larvae.</title>
        <authorList>
            <person name="Okamoto M."/>
            <person name="Kumagai M."/>
            <person name="Kanamori H."/>
            <person name="Takamatsu D."/>
        </authorList>
    </citation>
    <scope>NUCLEOTIDE SEQUENCE</scope>
    <source>
        <strain evidence="1">J2TS6</strain>
    </source>
</reference>
<evidence type="ECO:0000313" key="2">
    <source>
        <dbReference type="Proteomes" id="UP000679779"/>
    </source>
</evidence>
<sequence>MTDVKNMSLLDLLPTSIRYDPGVIAIAQALDEQIRVAVDEIYKLPLFSRLDELTDDEADELAWQFHVDFYDPALPIEQKRELVKNAFKFHRRKGTPAAIEDLITILFGEGKVEEWFEYGGVPGRFRVITNNPAVTLDRAQEFYRAVESVKRLSAHLEEVILSQTESLQLYFGTGLVVNEHIIIR</sequence>
<name>A0A920CBM4_9BACL</name>
<comment type="caution">
    <text evidence="1">The sequence shown here is derived from an EMBL/GenBank/DDBJ whole genome shotgun (WGS) entry which is preliminary data.</text>
</comment>
<dbReference type="RefSeq" id="WP_212958613.1">
    <property type="nucleotide sequence ID" value="NZ_BORQ01000007.1"/>
</dbReference>
<accession>A0A920CBM4</accession>
<dbReference type="Pfam" id="PF09684">
    <property type="entry name" value="Tail_P2_I"/>
    <property type="match status" value="1"/>
</dbReference>
<dbReference type="InterPro" id="IPR006521">
    <property type="entry name" value="Tail_protein_I"/>
</dbReference>
<evidence type="ECO:0008006" key="3">
    <source>
        <dbReference type="Google" id="ProtNLM"/>
    </source>
</evidence>
<gene>
    <name evidence="1" type="ORF">J2TS6_48720</name>
</gene>
<protein>
    <recommendedName>
        <fullName evidence="3">Phage tail protein I</fullName>
    </recommendedName>
</protein>
<proteinExistence type="predicted"/>
<keyword evidence="2" id="KW-1185">Reference proteome</keyword>
<evidence type="ECO:0000313" key="1">
    <source>
        <dbReference type="EMBL" id="GIO33731.1"/>
    </source>
</evidence>
<dbReference type="NCBIfam" id="TIGR01634">
    <property type="entry name" value="tail_P2_I"/>
    <property type="match status" value="1"/>
</dbReference>
<dbReference type="EMBL" id="BORQ01000007">
    <property type="protein sequence ID" value="GIO33731.1"/>
    <property type="molecule type" value="Genomic_DNA"/>
</dbReference>
<dbReference type="Proteomes" id="UP000679779">
    <property type="component" value="Unassembled WGS sequence"/>
</dbReference>
<organism evidence="1 2">
    <name type="scientific">Paenibacillus albilobatus</name>
    <dbReference type="NCBI Taxonomy" id="2716884"/>
    <lineage>
        <taxon>Bacteria</taxon>
        <taxon>Bacillati</taxon>
        <taxon>Bacillota</taxon>
        <taxon>Bacilli</taxon>
        <taxon>Bacillales</taxon>
        <taxon>Paenibacillaceae</taxon>
        <taxon>Paenibacillus</taxon>
    </lineage>
</organism>
<dbReference type="AlphaFoldDB" id="A0A920CBM4"/>